<evidence type="ECO:0000313" key="3">
    <source>
        <dbReference type="Proteomes" id="UP001172457"/>
    </source>
</evidence>
<dbReference type="EMBL" id="JARYMX010000004">
    <property type="protein sequence ID" value="KAJ9552868.1"/>
    <property type="molecule type" value="Genomic_DNA"/>
</dbReference>
<comment type="caution">
    <text evidence="2">The sequence shown here is derived from an EMBL/GenBank/DDBJ whole genome shotgun (WGS) entry which is preliminary data.</text>
</comment>
<dbReference type="AlphaFoldDB" id="A0AA38T1X1"/>
<keyword evidence="3" id="KW-1185">Reference proteome</keyword>
<dbReference type="Proteomes" id="UP001172457">
    <property type="component" value="Chromosome 4"/>
</dbReference>
<dbReference type="SUPFAM" id="SSF56672">
    <property type="entry name" value="DNA/RNA polymerases"/>
    <property type="match status" value="1"/>
</dbReference>
<proteinExistence type="predicted"/>
<dbReference type="PANTHER" id="PTHR46890">
    <property type="entry name" value="NON-LTR RETROLELEMENT REVERSE TRANSCRIPTASE-LIKE PROTEIN-RELATED"/>
    <property type="match status" value="1"/>
</dbReference>
<protein>
    <recommendedName>
        <fullName evidence="1">Reverse transcriptase domain-containing protein</fullName>
    </recommendedName>
</protein>
<evidence type="ECO:0000313" key="2">
    <source>
        <dbReference type="EMBL" id="KAJ9552868.1"/>
    </source>
</evidence>
<dbReference type="CDD" id="cd01650">
    <property type="entry name" value="RT_nLTR_like"/>
    <property type="match status" value="1"/>
</dbReference>
<feature type="domain" description="Reverse transcriptase" evidence="1">
    <location>
        <begin position="266"/>
        <end position="421"/>
    </location>
</feature>
<dbReference type="InterPro" id="IPR043502">
    <property type="entry name" value="DNA/RNA_pol_sf"/>
</dbReference>
<dbReference type="Pfam" id="PF00078">
    <property type="entry name" value="RVT_1"/>
    <property type="match status" value="2"/>
</dbReference>
<sequence>MVNLVRHFEKKGEFSRGCNPSFISLFLKVKDHLTLKEFRPISLIDCVYKIIAKLLAFRLKKVMGKVASEEQSQYIEGRQILDGPLMLNEVRSWAKRLKNRVFLFKVDFEKAFDSLNWSYLDSVLEQMDLALSEDLGLGDITKKIVKIGSRDAATSRDARGFILRVMLSDWWAAVVRSPALAGDSLNTAAVVDRPRRQRSVSEAICGFGAAIAAKVGVEWRSAVAHHTDDKDMVNLVRHFEKKGKCSRGCNPSFISLFPKVKDPLTLKELRPISLIDCVYKIIAKLLACHLKKVMGKVVSEEQSEYIEGRQILDGPLMLNEVRSWAKRSKNRGFLFKVDFEKAFDSLSWSYHDSVLEQMDFSIKWRSWIRGCVISARSSVLVNRSSTSEFPLTRGVRQGYPLSPFLFILAMEVTQRRFSERIDKRQIRKDKRITEKIGKIGSGDAATSRGANKGLVARGASYFVLLCPRAVDMATYIFARSAMVVDCRYAVSEETGESYSDSNWRSVDLEDEYDEEPQYVLWINYYILKMMNIQEDDEHYRFGKLCKSKVCGIGVRDDEICWVNWSTLIAPKKLGGLGVGSIKAANISILIKWWWRLRNESHSLWAKVIYAIHGAYGRDFASLAHPKKVGVWLNIAKAGDTLETLNISIDDIFHEICG</sequence>
<reference evidence="2" key="1">
    <citation type="submission" date="2023-03" db="EMBL/GenBank/DDBJ databases">
        <title>Chromosome-scale reference genome and RAD-based genetic map of yellow starthistle (Centaurea solstitialis) reveal putative structural variation and QTLs associated with invader traits.</title>
        <authorList>
            <person name="Reatini B."/>
            <person name="Cang F.A."/>
            <person name="Jiang Q."/>
            <person name="Mckibben M.T.W."/>
            <person name="Barker M.S."/>
            <person name="Rieseberg L.H."/>
            <person name="Dlugosch K.M."/>
        </authorList>
    </citation>
    <scope>NUCLEOTIDE SEQUENCE</scope>
    <source>
        <strain evidence="2">CAN-66</strain>
        <tissue evidence="2">Leaf</tissue>
    </source>
</reference>
<organism evidence="2 3">
    <name type="scientific">Centaurea solstitialis</name>
    <name type="common">yellow star-thistle</name>
    <dbReference type="NCBI Taxonomy" id="347529"/>
    <lineage>
        <taxon>Eukaryota</taxon>
        <taxon>Viridiplantae</taxon>
        <taxon>Streptophyta</taxon>
        <taxon>Embryophyta</taxon>
        <taxon>Tracheophyta</taxon>
        <taxon>Spermatophyta</taxon>
        <taxon>Magnoliopsida</taxon>
        <taxon>eudicotyledons</taxon>
        <taxon>Gunneridae</taxon>
        <taxon>Pentapetalae</taxon>
        <taxon>asterids</taxon>
        <taxon>campanulids</taxon>
        <taxon>Asterales</taxon>
        <taxon>Asteraceae</taxon>
        <taxon>Carduoideae</taxon>
        <taxon>Cardueae</taxon>
        <taxon>Centaureinae</taxon>
        <taxon>Centaurea</taxon>
    </lineage>
</organism>
<dbReference type="PANTHER" id="PTHR46890:SF50">
    <property type="entry name" value="RNA-DIRECTED DNA POLYMERASE, EUKARYOTA, REVERSE TRANSCRIPTASE ZINC-BINDING DOMAIN PROTEIN-RELATED"/>
    <property type="match status" value="1"/>
</dbReference>
<accession>A0AA38T1X1</accession>
<dbReference type="InterPro" id="IPR052343">
    <property type="entry name" value="Retrotransposon-Effector_Assoc"/>
</dbReference>
<dbReference type="InterPro" id="IPR000477">
    <property type="entry name" value="RT_dom"/>
</dbReference>
<name>A0AA38T1X1_9ASTR</name>
<evidence type="ECO:0000259" key="1">
    <source>
        <dbReference type="Pfam" id="PF00078"/>
    </source>
</evidence>
<feature type="domain" description="Reverse transcriptase" evidence="1">
    <location>
        <begin position="35"/>
        <end position="129"/>
    </location>
</feature>
<gene>
    <name evidence="2" type="ORF">OSB04_016913</name>
</gene>